<keyword evidence="5 6" id="KW-0472">Membrane</keyword>
<accession>A0ABQ4JJ33</accession>
<keyword evidence="9" id="KW-1185">Reference proteome</keyword>
<evidence type="ECO:0000256" key="1">
    <source>
        <dbReference type="ARBA" id="ARBA00004651"/>
    </source>
</evidence>
<protein>
    <submittedName>
        <fullName evidence="8">ABC transporter permease</fullName>
    </submittedName>
</protein>
<comment type="caution">
    <text evidence="8">The sequence shown here is derived from an EMBL/GenBank/DDBJ whole genome shotgun (WGS) entry which is preliminary data.</text>
</comment>
<feature type="transmembrane region" description="Helical" evidence="6">
    <location>
        <begin position="268"/>
        <end position="292"/>
    </location>
</feature>
<evidence type="ECO:0000256" key="2">
    <source>
        <dbReference type="ARBA" id="ARBA00022475"/>
    </source>
</evidence>
<feature type="domain" description="ABC3 transporter permease C-terminal" evidence="7">
    <location>
        <begin position="703"/>
        <end position="813"/>
    </location>
</feature>
<reference evidence="8 9" key="1">
    <citation type="submission" date="2021-01" db="EMBL/GenBank/DDBJ databases">
        <title>Whole genome shotgun sequence of Verrucosispora qiuiae NBRC 106684.</title>
        <authorList>
            <person name="Komaki H."/>
            <person name="Tamura T."/>
        </authorList>
    </citation>
    <scope>NUCLEOTIDE SEQUENCE [LARGE SCALE GENOMIC DNA]</scope>
    <source>
        <strain evidence="8 9">NBRC 106684</strain>
    </source>
</reference>
<feature type="transmembrane region" description="Helical" evidence="6">
    <location>
        <begin position="698"/>
        <end position="722"/>
    </location>
</feature>
<feature type="transmembrane region" description="Helical" evidence="6">
    <location>
        <begin position="411"/>
        <end position="431"/>
    </location>
</feature>
<keyword evidence="2" id="KW-1003">Cell membrane</keyword>
<comment type="subcellular location">
    <subcellularLocation>
        <location evidence="1">Cell membrane</location>
        <topology evidence="1">Multi-pass membrane protein</topology>
    </subcellularLocation>
</comment>
<feature type="transmembrane region" description="Helical" evidence="6">
    <location>
        <begin position="320"/>
        <end position="342"/>
    </location>
</feature>
<dbReference type="RefSeq" id="WP_239098744.1">
    <property type="nucleotide sequence ID" value="NZ_BOPC01000123.1"/>
</dbReference>
<evidence type="ECO:0000313" key="8">
    <source>
        <dbReference type="EMBL" id="GIJ30608.1"/>
    </source>
</evidence>
<keyword evidence="3 6" id="KW-0812">Transmembrane</keyword>
<feature type="domain" description="ABC3 transporter permease C-terminal" evidence="7">
    <location>
        <begin position="272"/>
        <end position="389"/>
    </location>
</feature>
<dbReference type="PANTHER" id="PTHR30287:SF2">
    <property type="entry name" value="BLL1001 PROTEIN"/>
    <property type="match status" value="1"/>
</dbReference>
<dbReference type="Pfam" id="PF02687">
    <property type="entry name" value="FtsX"/>
    <property type="match status" value="2"/>
</dbReference>
<dbReference type="PANTHER" id="PTHR30287">
    <property type="entry name" value="MEMBRANE COMPONENT OF PREDICTED ABC SUPERFAMILY METABOLITE UPTAKE TRANSPORTER"/>
    <property type="match status" value="1"/>
</dbReference>
<organism evidence="8 9">
    <name type="scientific">Micromonospora qiuiae</name>
    <dbReference type="NCBI Taxonomy" id="502268"/>
    <lineage>
        <taxon>Bacteria</taxon>
        <taxon>Bacillati</taxon>
        <taxon>Actinomycetota</taxon>
        <taxon>Actinomycetes</taxon>
        <taxon>Micromonosporales</taxon>
        <taxon>Micromonosporaceae</taxon>
        <taxon>Micromonospora</taxon>
    </lineage>
</organism>
<evidence type="ECO:0000313" key="9">
    <source>
        <dbReference type="Proteomes" id="UP000653076"/>
    </source>
</evidence>
<keyword evidence="4 6" id="KW-1133">Transmembrane helix</keyword>
<gene>
    <name evidence="8" type="ORF">Vqi01_57700</name>
</gene>
<feature type="transmembrane region" description="Helical" evidence="6">
    <location>
        <begin position="791"/>
        <end position="811"/>
    </location>
</feature>
<evidence type="ECO:0000256" key="3">
    <source>
        <dbReference type="ARBA" id="ARBA00022692"/>
    </source>
</evidence>
<evidence type="ECO:0000256" key="5">
    <source>
        <dbReference type="ARBA" id="ARBA00023136"/>
    </source>
</evidence>
<dbReference type="InterPro" id="IPR038766">
    <property type="entry name" value="Membrane_comp_ABC_pdt"/>
</dbReference>
<evidence type="ECO:0000259" key="7">
    <source>
        <dbReference type="Pfam" id="PF02687"/>
    </source>
</evidence>
<evidence type="ECO:0000256" key="6">
    <source>
        <dbReference type="SAM" id="Phobius"/>
    </source>
</evidence>
<evidence type="ECO:0000256" key="4">
    <source>
        <dbReference type="ARBA" id="ARBA00022989"/>
    </source>
</evidence>
<feature type="transmembrane region" description="Helical" evidence="6">
    <location>
        <begin position="743"/>
        <end position="771"/>
    </location>
</feature>
<dbReference type="Proteomes" id="UP000653076">
    <property type="component" value="Unassembled WGS sequence"/>
</dbReference>
<dbReference type="InterPro" id="IPR003838">
    <property type="entry name" value="ABC3_permease_C"/>
</dbReference>
<sequence length="820" mass="82417">MLTAQRRGAAGLAGRLGAAVRAGRPGAAGLAALRRAAAGLTRERLGALVPVLLGTAIVTASLLLFASGTPRVPDRFAGAAVVVRSPEVSTPAIPFPEPRPWSGSEAAELVRQLATVDGVTAVVPDHTFYAQPVLDGRAAHGPTEGQGWASAALAPYRLVAGAPPMRDREVVVDRALGVPVGGELTVLIATGPASWTVTGLVDAEALYVSDAAARRFAPGVRAIGMLGQPDVDAVADTVGAAGSVLTGAERGALEPRGDARTRWIGMQVLTGMSALATFACIFVVGATFAFTVNQRRRELGLLRAIGATPRQVRRTVYREALVVGVPAALGGVLLGAAVAVPVGALLVDAGFQPLGFEVRWRVWPLLAGLTVGPVVALLGAGVAARRAGRFRPIEALRAAEVEQRPMTRTRWVAGLAAAVGAGVAGLTALTTDNLADLSAAALLGAMALVVAATLLAPAVVPALVRVLGRALPGVLGEVVRASAATAARRTASTAAPVLLTVTFAVFIFGNVQTTTGAYAAAREASVRAGAVLIPDGTPGLTDAAVTGAAGAALLSTEAYVADTVVTAIGTDPASLGSVAARLSVLSGSTAALSEPDTMAVAHATADRFGWSMGDTVRVIFADGRPVGLRVVAVVADGGFPGDLLLDRALLRQRDPSVLAAAVLLTGPPPGQTPPGAEVVDVATYAARADAEEDRLVRLATLLMVGVSAGYGALAVASTLALATVTRARDLRLLRLAGATRRQVLLSVAAESALVVAIGALLGGAAALLALLGSVGALAEQAGAPVDLLVPWPAAAAVVTLCLILAILASTLPAPPPTAPH</sequence>
<name>A0ABQ4JJ33_9ACTN</name>
<proteinExistence type="predicted"/>
<feature type="transmembrane region" description="Helical" evidence="6">
    <location>
        <begin position="45"/>
        <end position="66"/>
    </location>
</feature>
<dbReference type="EMBL" id="BOPC01000123">
    <property type="protein sequence ID" value="GIJ30608.1"/>
    <property type="molecule type" value="Genomic_DNA"/>
</dbReference>
<feature type="transmembrane region" description="Helical" evidence="6">
    <location>
        <begin position="362"/>
        <end position="384"/>
    </location>
</feature>
<feature type="transmembrane region" description="Helical" evidence="6">
    <location>
        <begin position="437"/>
        <end position="460"/>
    </location>
</feature>